<dbReference type="PATRIC" id="fig|937777.3.peg.4501"/>
<name>L0A9I4_DEIPD</name>
<dbReference type="Proteomes" id="UP000010467">
    <property type="component" value="Plasmid pDEIPE02"/>
</dbReference>
<dbReference type="AlphaFoldDB" id="L0A9I4"/>
<feature type="region of interest" description="Disordered" evidence="1">
    <location>
        <begin position="1"/>
        <end position="24"/>
    </location>
</feature>
<keyword evidence="3" id="KW-1185">Reference proteome</keyword>
<dbReference type="EMBL" id="CP003384">
    <property type="protein sequence ID" value="AFZ69792.1"/>
    <property type="molecule type" value="Genomic_DNA"/>
</dbReference>
<evidence type="ECO:0000313" key="2">
    <source>
        <dbReference type="EMBL" id="AFZ69792.1"/>
    </source>
</evidence>
<evidence type="ECO:0000256" key="1">
    <source>
        <dbReference type="SAM" id="MobiDB-lite"/>
    </source>
</evidence>
<feature type="compositionally biased region" description="Polar residues" evidence="1">
    <location>
        <begin position="11"/>
        <end position="24"/>
    </location>
</feature>
<accession>L0A9I4</accession>
<keyword evidence="2" id="KW-0614">Plasmid</keyword>
<evidence type="ECO:0000313" key="3">
    <source>
        <dbReference type="Proteomes" id="UP000010467"/>
    </source>
</evidence>
<dbReference type="HOGENOM" id="CLU_642094_0_0_0"/>
<proteinExistence type="predicted"/>
<sequence length="427" mass="47065">MTEVGLLSRPGSLTLSSLPTNPASPWTPEALRDLMLGLPDGGVTVGAPSLLDLLPGDEDTREQPSLTLTLHRTLPELGTVALNPGLNWSRARALLAGIAPKLGKAHRLAVALYALALGARQDEEDAVTFVVTTWELGVLCGVSADYISELLVQNKPTFSKLMYWGKSVTAAPFQKWAKQQEKARREARGRKWTEADDDRPVHFVSGLLFHVKLFDQPLTENDLAGKRVKGNEAFFQNTRRDLQGDILRGWTKRRLGEEGRLASNARGTVRGRMLQATTPDDAALEVLQYVTLRVRGLLPEDLASGVEERVLNVNDLLAALREPVVRSRSGRRDWVQKCALGFVRLLGRPGDSLHWLSICWAAVNVTGAQLGDGIEALYEAAFEVFVRSADNPNLHGGAAQSRLLRWLLKKAGFFDWREAYRGVRLAV</sequence>
<organism evidence="2 3">
    <name type="scientific">Deinococcus peraridilitoris (strain DSM 19664 / LMG 22246 / CIP 109416 / KR-200)</name>
    <dbReference type="NCBI Taxonomy" id="937777"/>
    <lineage>
        <taxon>Bacteria</taxon>
        <taxon>Thermotogati</taxon>
        <taxon>Deinococcota</taxon>
        <taxon>Deinococci</taxon>
        <taxon>Deinococcales</taxon>
        <taxon>Deinococcaceae</taxon>
        <taxon>Deinococcus</taxon>
    </lineage>
</organism>
<protein>
    <submittedName>
        <fullName evidence="2">Uncharacterized protein</fullName>
    </submittedName>
</protein>
<gene>
    <name evidence="2" type="ordered locus">Deipe_4467</name>
</gene>
<dbReference type="RefSeq" id="WP_015231690.1">
    <property type="nucleotide sequence ID" value="NC_019790.1"/>
</dbReference>
<geneLocation type="plasmid" evidence="2 3">
    <name>pDEIPE02</name>
</geneLocation>
<dbReference type="KEGG" id="dpd:Deipe_4467"/>
<reference evidence="3" key="1">
    <citation type="submission" date="2012-03" db="EMBL/GenBank/DDBJ databases">
        <title>Complete sequence of plasmid 2 of Deinococcus peraridilitoris DSM 19664.</title>
        <authorList>
            <person name="Lucas S."/>
            <person name="Copeland A."/>
            <person name="Lapidus A."/>
            <person name="Glavina del Rio T."/>
            <person name="Dalin E."/>
            <person name="Tice H."/>
            <person name="Bruce D."/>
            <person name="Goodwin L."/>
            <person name="Pitluck S."/>
            <person name="Peters L."/>
            <person name="Mikhailova N."/>
            <person name="Lu M."/>
            <person name="Kyrpides N."/>
            <person name="Mavromatis K."/>
            <person name="Ivanova N."/>
            <person name="Brettin T."/>
            <person name="Detter J.C."/>
            <person name="Han C."/>
            <person name="Larimer F."/>
            <person name="Land M."/>
            <person name="Hauser L."/>
            <person name="Markowitz V."/>
            <person name="Cheng J.-F."/>
            <person name="Hugenholtz P."/>
            <person name="Woyke T."/>
            <person name="Wu D."/>
            <person name="Pukall R."/>
            <person name="Steenblock K."/>
            <person name="Brambilla E."/>
            <person name="Klenk H.-P."/>
            <person name="Eisen J.A."/>
        </authorList>
    </citation>
    <scope>NUCLEOTIDE SEQUENCE [LARGE SCALE GENOMIC DNA]</scope>
    <source>
        <strain evidence="3">DSM 19664 / LMG 22246 / CIP 109416 / KR-200</strain>
        <plasmid evidence="3">Plasmid pDEIPE02</plasmid>
    </source>
</reference>